<dbReference type="InterPro" id="IPR024343">
    <property type="entry name" value="VP4_dicistrovir"/>
</dbReference>
<dbReference type="CDD" id="cd00205">
    <property type="entry name" value="rhv_like"/>
    <property type="match status" value="2"/>
</dbReference>
<name>A0A8K1P6L4_9VIRU</name>
<dbReference type="InterPro" id="IPR001676">
    <property type="entry name" value="Picornavirus_capsid"/>
</dbReference>
<dbReference type="EMBL" id="MT108536">
    <property type="protein sequence ID" value="UDL17055.1"/>
    <property type="molecule type" value="Genomic_RNA"/>
</dbReference>
<comment type="subcellular location">
    <subcellularLocation>
        <location evidence="1">Virion</location>
    </subcellularLocation>
</comment>
<dbReference type="Pfam" id="PF11492">
    <property type="entry name" value="Dicistro_VP4"/>
    <property type="match status" value="1"/>
</dbReference>
<dbReference type="InterPro" id="IPR014872">
    <property type="entry name" value="Dicistrovirus_capsid-polyPr_C"/>
</dbReference>
<evidence type="ECO:0000259" key="6">
    <source>
        <dbReference type="Pfam" id="PF11492"/>
    </source>
</evidence>
<dbReference type="GO" id="GO:0019028">
    <property type="term" value="C:viral capsid"/>
    <property type="evidence" value="ECO:0007669"/>
    <property type="project" value="UniProtKB-KW"/>
</dbReference>
<sequence>MLDITYSEILQKWKVDNRDCVLVTEQWWKCQPLWFRLAQKFNFDITNWSGWTQYNNENMMIDESQAVLKLVDAPDRVQIDCQSGVEHNKNQVVTFLQTPDKQILELGASTSDSRIKGDPVELGEFLRRPVLINRFQWAYSELFVSFNPWRLLIENPRIANRINNYNLFKAKCHVKFVLNGNGFFYGRLMVTYLPFPSQGEPRAVNPLGGDDLYVGISQAPKVFLDPTNSAGAEMILPFFYPYSYLCLTESSILRDLGSIYINDIVPLKHANQNLAVSGEKVTVSVYAWFEDVELQGPTSRDLTLLEPQSGRECETESKPISQAATAVANVASTVKDIPVLGKYALAVEKAARVTSSVASAIGFCKPVAVEEPERFIPRTVGSMAVINTTSSSQKFSLDIKQETSISPLDVNLPSDDQMSFNYIAQRDSYLNKFTWSSSAASGSFLQGYLVTPYTFRRDTFSLEIPRISMTAVCGVANCFKYWTGSLIYRFQIVKSAFHRGRLVVIYDPKHTRPTKEENINFSNVIDIGETSEFEITVSNYQDREWLRTPTESSWWDYSIFSSNPITLSSISVPTTNGIISFYVENELTTPNSDPTLNTDITIVCYVRAGPDFQVADPQNIGGWQTVNPQSGEEKLFGDSVVSSDDQGEGIRSLEYVNPMPLPENKVYMGEVVSNFRTLLKRDNYYCTIIFQDISIIDWFKHYMYPLFPQVSNDFPISPSKNKCRMTMLSYVRCGFIGFKGSVRWKIAGLFGALSKVVCNRTEIQVPYVSGQIAYTDLSTFCTDFAATCGDQVMRGAALTFSTINPTIDIELPYYNPSKFLLVKTSGSMSYLYHSDAYGFNYSIVKSTIAGAIRNLLTMYVSAGEDFTCYFFVGWLPMYPVNPY</sequence>
<dbReference type="Pfam" id="PF00073">
    <property type="entry name" value="Rhv"/>
    <property type="match status" value="1"/>
</dbReference>
<keyword evidence="3" id="KW-0946">Virion</keyword>
<evidence type="ECO:0000259" key="5">
    <source>
        <dbReference type="Pfam" id="PF08762"/>
    </source>
</evidence>
<reference evidence="7" key="1">
    <citation type="submission" date="2020-02" db="EMBL/GenBank/DDBJ databases">
        <title>Toward viral control of the snail vectors of schistosomiasis: Virus-derived sequences from the transcriptomes of Biomphalaria pfeifferi and Bulinus globosus.</title>
        <authorList>
            <person name="Zhang S.-M."/>
            <person name="Buddenborg S.V."/>
            <person name="Mkoji G.M."/>
            <person name="Loker E.S."/>
            <person name="Bonning B.C."/>
        </authorList>
    </citation>
    <scope>NUCLEOTIDE SEQUENCE</scope>
    <source>
        <strain evidence="7">BP-Kasabong</strain>
    </source>
</reference>
<evidence type="ECO:0000256" key="2">
    <source>
        <dbReference type="ARBA" id="ARBA00022561"/>
    </source>
</evidence>
<dbReference type="InterPro" id="IPR033703">
    <property type="entry name" value="Rhv-like"/>
</dbReference>
<dbReference type="Pfam" id="PF08762">
    <property type="entry name" value="CRPV_capsid"/>
    <property type="match status" value="1"/>
</dbReference>
<evidence type="ECO:0000256" key="3">
    <source>
        <dbReference type="ARBA" id="ARBA00022844"/>
    </source>
</evidence>
<dbReference type="Gene3D" id="2.60.120.20">
    <property type="match status" value="3"/>
</dbReference>
<feature type="domain" description="Picornavirus capsid" evidence="4">
    <location>
        <begin position="460"/>
        <end position="524"/>
    </location>
</feature>
<dbReference type="GO" id="GO:0005198">
    <property type="term" value="F:structural molecule activity"/>
    <property type="evidence" value="ECO:0007669"/>
    <property type="project" value="InterPro"/>
</dbReference>
<keyword evidence="2" id="KW-0167">Capsid protein</keyword>
<feature type="domain" description="Dicistrovirus capsid-polyprotein C-terminal" evidence="5">
    <location>
        <begin position="667"/>
        <end position="874"/>
    </location>
</feature>
<organism evidence="7">
    <name type="scientific">Biomphalaria pfeifferi virus</name>
    <dbReference type="NCBI Taxonomy" id="2884323"/>
    <lineage>
        <taxon>Viruses</taxon>
        <taxon>Riboviria</taxon>
        <taxon>Orthornavirae</taxon>
        <taxon>Pisuviricota</taxon>
        <taxon>Pisoniviricetes</taxon>
        <taxon>Picornavirales</taxon>
    </lineage>
</organism>
<evidence type="ECO:0000259" key="4">
    <source>
        <dbReference type="Pfam" id="PF00073"/>
    </source>
</evidence>
<evidence type="ECO:0000313" key="7">
    <source>
        <dbReference type="EMBL" id="UDL17055.1"/>
    </source>
</evidence>
<accession>A0A8K1P6L4</accession>
<evidence type="ECO:0000256" key="1">
    <source>
        <dbReference type="ARBA" id="ARBA00004328"/>
    </source>
</evidence>
<dbReference type="SUPFAM" id="SSF88633">
    <property type="entry name" value="Positive stranded ssRNA viruses"/>
    <property type="match status" value="3"/>
</dbReference>
<dbReference type="InterPro" id="IPR029053">
    <property type="entry name" value="Viral_coat"/>
</dbReference>
<feature type="domain" description="Capsid protein VP4 dicistrovirus" evidence="6">
    <location>
        <begin position="308"/>
        <end position="363"/>
    </location>
</feature>
<protein>
    <submittedName>
        <fullName evidence="7">Capsid protein</fullName>
    </submittedName>
</protein>
<proteinExistence type="predicted"/>